<proteinExistence type="predicted"/>
<reference evidence="1 2" key="1">
    <citation type="submission" date="2024-10" db="EMBL/GenBank/DDBJ databases">
        <authorList>
            <person name="Kim D."/>
        </authorList>
    </citation>
    <scope>NUCLEOTIDE SEQUENCE [LARGE SCALE GENOMIC DNA]</scope>
    <source>
        <strain evidence="1">BH-2024</strain>
    </source>
</reference>
<organism evidence="1 2">
    <name type="scientific">Heterodera trifolii</name>
    <dbReference type="NCBI Taxonomy" id="157864"/>
    <lineage>
        <taxon>Eukaryota</taxon>
        <taxon>Metazoa</taxon>
        <taxon>Ecdysozoa</taxon>
        <taxon>Nematoda</taxon>
        <taxon>Chromadorea</taxon>
        <taxon>Rhabditida</taxon>
        <taxon>Tylenchina</taxon>
        <taxon>Tylenchomorpha</taxon>
        <taxon>Tylenchoidea</taxon>
        <taxon>Heteroderidae</taxon>
        <taxon>Heteroderinae</taxon>
        <taxon>Heterodera</taxon>
    </lineage>
</organism>
<keyword evidence="2" id="KW-1185">Reference proteome</keyword>
<evidence type="ECO:0000313" key="2">
    <source>
        <dbReference type="Proteomes" id="UP001620626"/>
    </source>
</evidence>
<accession>A0ABD2JGL9</accession>
<dbReference type="EMBL" id="JBICBT010000973">
    <property type="protein sequence ID" value="KAL3089766.1"/>
    <property type="molecule type" value="Genomic_DNA"/>
</dbReference>
<comment type="caution">
    <text evidence="1">The sequence shown here is derived from an EMBL/GenBank/DDBJ whole genome shotgun (WGS) entry which is preliminary data.</text>
</comment>
<sequence length="100" mass="10924">MSLPFYVLLFQLQRLNHGIIGDWAGGGGGGGAAIASSAAENNCRCELRRPRHNCNWLVSSRSPARATPRRIIHKPSKLAGAFEDGWHRPTIPIRVTSAHL</sequence>
<evidence type="ECO:0008006" key="3">
    <source>
        <dbReference type="Google" id="ProtNLM"/>
    </source>
</evidence>
<dbReference type="Proteomes" id="UP001620626">
    <property type="component" value="Unassembled WGS sequence"/>
</dbReference>
<evidence type="ECO:0000313" key="1">
    <source>
        <dbReference type="EMBL" id="KAL3089766.1"/>
    </source>
</evidence>
<name>A0ABD2JGL9_9BILA</name>
<dbReference type="AlphaFoldDB" id="A0ABD2JGL9"/>
<protein>
    <recommendedName>
        <fullName evidence="3">Secreted protein</fullName>
    </recommendedName>
</protein>
<gene>
    <name evidence="1" type="ORF">niasHT_020208</name>
</gene>